<keyword evidence="2" id="KW-1185">Reference proteome</keyword>
<dbReference type="Proteomes" id="UP000554482">
    <property type="component" value="Unassembled WGS sequence"/>
</dbReference>
<organism evidence="1 2">
    <name type="scientific">Thalictrum thalictroides</name>
    <name type="common">Rue-anemone</name>
    <name type="synonym">Anemone thalictroides</name>
    <dbReference type="NCBI Taxonomy" id="46969"/>
    <lineage>
        <taxon>Eukaryota</taxon>
        <taxon>Viridiplantae</taxon>
        <taxon>Streptophyta</taxon>
        <taxon>Embryophyta</taxon>
        <taxon>Tracheophyta</taxon>
        <taxon>Spermatophyta</taxon>
        <taxon>Magnoliopsida</taxon>
        <taxon>Ranunculales</taxon>
        <taxon>Ranunculaceae</taxon>
        <taxon>Thalictroideae</taxon>
        <taxon>Thalictrum</taxon>
    </lineage>
</organism>
<evidence type="ECO:0000313" key="1">
    <source>
        <dbReference type="EMBL" id="KAF5187082.1"/>
    </source>
</evidence>
<dbReference type="EMBL" id="JABWDY010028465">
    <property type="protein sequence ID" value="KAF5187082.1"/>
    <property type="molecule type" value="Genomic_DNA"/>
</dbReference>
<evidence type="ECO:0000313" key="2">
    <source>
        <dbReference type="Proteomes" id="UP000554482"/>
    </source>
</evidence>
<sequence>MSSTGDDNIPTISFNYHISEPTWKQENNRVQNIFSESQATITIEVSHIRQLVTSDDHPLLLREFPDHESATTTSKLGFSNLLFEADMVDYLGLKPMLKNYDQIPAQLLWELNRILKSTCSRSLADIISKEMLEEISITIKIEFVRTEYCDMQDFIDQQAVHPKLAPAAPSAVEALKTKQYCDEENSKDPCTICREEFMT</sequence>
<name>A0A7J6VRT3_THATH</name>
<feature type="non-terminal residue" evidence="1">
    <location>
        <position position="199"/>
    </location>
</feature>
<comment type="caution">
    <text evidence="1">The sequence shown here is derived from an EMBL/GenBank/DDBJ whole genome shotgun (WGS) entry which is preliminary data.</text>
</comment>
<accession>A0A7J6VRT3</accession>
<dbReference type="AlphaFoldDB" id="A0A7J6VRT3"/>
<gene>
    <name evidence="1" type="ORF">FRX31_023331</name>
</gene>
<protein>
    <submittedName>
        <fullName evidence="1">Uncharacterized protein</fullName>
    </submittedName>
</protein>
<proteinExistence type="predicted"/>
<reference evidence="1 2" key="1">
    <citation type="submission" date="2020-06" db="EMBL/GenBank/DDBJ databases">
        <title>Transcriptomic and genomic resources for Thalictrum thalictroides and T. hernandezii: Facilitating candidate gene discovery in an emerging model plant lineage.</title>
        <authorList>
            <person name="Arias T."/>
            <person name="Riano-Pachon D.M."/>
            <person name="Di Stilio V.S."/>
        </authorList>
    </citation>
    <scope>NUCLEOTIDE SEQUENCE [LARGE SCALE GENOMIC DNA]</scope>
    <source>
        <strain evidence="2">cv. WT478/WT964</strain>
        <tissue evidence="1">Leaves</tissue>
    </source>
</reference>